<dbReference type="CDD" id="cd04587">
    <property type="entry name" value="CBS_pair_CAP-ED_NT_Pol-beta-like_DUF294_assoc"/>
    <property type="match status" value="1"/>
</dbReference>
<dbReference type="RefSeq" id="WP_092991586.1">
    <property type="nucleotide sequence ID" value="NZ_FMWD01000001.1"/>
</dbReference>
<dbReference type="SUPFAM" id="SSF81301">
    <property type="entry name" value="Nucleotidyltransferase"/>
    <property type="match status" value="1"/>
</dbReference>
<gene>
    <name evidence="5" type="ORF">SAMN03097708_00138</name>
</gene>
<dbReference type="SUPFAM" id="SSF51206">
    <property type="entry name" value="cAMP-binding domain-like"/>
    <property type="match status" value="1"/>
</dbReference>
<dbReference type="Gene3D" id="3.10.580.10">
    <property type="entry name" value="CBS-domain"/>
    <property type="match status" value="1"/>
</dbReference>
<dbReference type="EMBL" id="FMWD01000001">
    <property type="protein sequence ID" value="SCZ49374.1"/>
    <property type="molecule type" value="Genomic_DNA"/>
</dbReference>
<dbReference type="InterPro" id="IPR000595">
    <property type="entry name" value="cNMP-bd_dom"/>
</dbReference>
<dbReference type="OrthoDB" id="9808528at2"/>
<keyword evidence="6" id="KW-1185">Reference proteome</keyword>
<dbReference type="InterPro" id="IPR005105">
    <property type="entry name" value="GlnD_Uridyltrans_N"/>
</dbReference>
<feature type="domain" description="Cyclic nucleotide-binding" evidence="3">
    <location>
        <begin position="17"/>
        <end position="79"/>
    </location>
</feature>
<evidence type="ECO:0000259" key="4">
    <source>
        <dbReference type="PROSITE" id="PS51371"/>
    </source>
</evidence>
<dbReference type="Pfam" id="PF03445">
    <property type="entry name" value="DUF294"/>
    <property type="match status" value="1"/>
</dbReference>
<dbReference type="SMART" id="SM00100">
    <property type="entry name" value="cNMP"/>
    <property type="match status" value="1"/>
</dbReference>
<dbReference type="SMART" id="SM00116">
    <property type="entry name" value="CBS"/>
    <property type="match status" value="2"/>
</dbReference>
<accession>A0A1G5PIP7</accession>
<dbReference type="Pfam" id="PF10335">
    <property type="entry name" value="DUF294_C"/>
    <property type="match status" value="1"/>
</dbReference>
<evidence type="ECO:0000313" key="5">
    <source>
        <dbReference type="EMBL" id="SCZ49374.1"/>
    </source>
</evidence>
<dbReference type="CDD" id="cd05401">
    <property type="entry name" value="NT_GlnE_GlnD_like"/>
    <property type="match status" value="1"/>
</dbReference>
<dbReference type="SUPFAM" id="SSF54631">
    <property type="entry name" value="CBS-domain pair"/>
    <property type="match status" value="1"/>
</dbReference>
<organism evidence="5 6">
    <name type="scientific">Thiohalomonas denitrificans</name>
    <dbReference type="NCBI Taxonomy" id="415747"/>
    <lineage>
        <taxon>Bacteria</taxon>
        <taxon>Pseudomonadati</taxon>
        <taxon>Pseudomonadota</taxon>
        <taxon>Gammaproteobacteria</taxon>
        <taxon>Thiohalomonadales</taxon>
        <taxon>Thiohalomonadaceae</taxon>
        <taxon>Thiohalomonas</taxon>
    </lineage>
</organism>
<dbReference type="CDD" id="cd00038">
    <property type="entry name" value="CAP_ED"/>
    <property type="match status" value="1"/>
</dbReference>
<reference evidence="5 6" key="1">
    <citation type="submission" date="2016-10" db="EMBL/GenBank/DDBJ databases">
        <authorList>
            <person name="de Groot N.N."/>
        </authorList>
    </citation>
    <scope>NUCLEOTIDE SEQUENCE [LARGE SCALE GENOMIC DNA]</scope>
    <source>
        <strain evidence="5 6">HLD2</strain>
    </source>
</reference>
<keyword evidence="1 2" id="KW-0129">CBS domain</keyword>
<dbReference type="InterPro" id="IPR018821">
    <property type="entry name" value="DUF294_put_nucleoTrafse_sb-bd"/>
</dbReference>
<dbReference type="PANTHER" id="PTHR43080">
    <property type="entry name" value="CBS DOMAIN-CONTAINING PROTEIN CBSX3, MITOCHONDRIAL"/>
    <property type="match status" value="1"/>
</dbReference>
<dbReference type="AlphaFoldDB" id="A0A1G5PIP7"/>
<dbReference type="InterPro" id="IPR046342">
    <property type="entry name" value="CBS_dom_sf"/>
</dbReference>
<proteinExistence type="predicted"/>
<dbReference type="PANTHER" id="PTHR43080:SF2">
    <property type="entry name" value="CBS DOMAIN-CONTAINING PROTEIN"/>
    <property type="match status" value="1"/>
</dbReference>
<dbReference type="PROSITE" id="PS50042">
    <property type="entry name" value="CNMP_BINDING_3"/>
    <property type="match status" value="1"/>
</dbReference>
<evidence type="ECO:0000256" key="1">
    <source>
        <dbReference type="ARBA" id="ARBA00023122"/>
    </source>
</evidence>
<dbReference type="InterPro" id="IPR051257">
    <property type="entry name" value="Diverse_CBS-Domain"/>
</dbReference>
<evidence type="ECO:0000259" key="3">
    <source>
        <dbReference type="PROSITE" id="PS50042"/>
    </source>
</evidence>
<feature type="domain" description="CBS" evidence="4">
    <location>
        <begin position="159"/>
        <end position="215"/>
    </location>
</feature>
<protein>
    <submittedName>
        <fullName evidence="5">CBS domain-containing protein</fullName>
    </submittedName>
</protein>
<sequence>MNVELIEIRDFLAGHPPFDHLPGEVLERLPRYLSVRYLRRGTPLPPPDADGDYLYIIRKGAVELRDQSDELIGKIGEGEIHASACRAGSSVRFTALTVEDSLFYLLPCERLETLREQHPEFAEHFNQSVRDRLRRALESIQAIRGSHTGLLNVPVGGLIVREPVVARPETPIGKAARLMTEARVSSLLIMEDERLVGIMTDRDLRSRCLAKDRDPGQPVSEIMTRRLHKVEPETRGFEALITMTRLSVHHLPVIDHGRVIGVVSSNDLIRYQSANAVYLAGDIRRCTSVEALTRICADIPELQVQMIASGATGYHVGQTISSITEAITRRLIELCQEQLGPPPVSFAWLAVGSLARREQTVHSDQDHALLLADDFDPARHDGYFESLARFVADGLNACGFTYCPGEVMATNPEWRQPCRVWRRYFDLWITRPEKKALMLASNFFDMRTICGDPALYEQLHAEVLQQTHSNRIFLAHLAANALKNRPPLGFFRHFVLIGEGDHAQSLDLKRRAIIPAVDLARVYALSAGLPEVNTRERLKIAAETSALSHESAENLEDAFEFIVTLRARHQAEQIKRGEKPDNYMAPSELSSLERGHLKDAFSVISGLQNALGQRHQAGRFF</sequence>
<dbReference type="Proteomes" id="UP000199648">
    <property type="component" value="Unassembled WGS sequence"/>
</dbReference>
<dbReference type="Pfam" id="PF00571">
    <property type="entry name" value="CBS"/>
    <property type="match status" value="2"/>
</dbReference>
<dbReference type="InterPro" id="IPR043519">
    <property type="entry name" value="NT_sf"/>
</dbReference>
<dbReference type="STRING" id="415747.SAMN03097708_00138"/>
<dbReference type="GO" id="GO:0008773">
    <property type="term" value="F:[protein-PII] uridylyltransferase activity"/>
    <property type="evidence" value="ECO:0007669"/>
    <property type="project" value="InterPro"/>
</dbReference>
<dbReference type="Gene3D" id="2.60.120.10">
    <property type="entry name" value="Jelly Rolls"/>
    <property type="match status" value="1"/>
</dbReference>
<evidence type="ECO:0000256" key="2">
    <source>
        <dbReference type="PROSITE-ProRule" id="PRU00703"/>
    </source>
</evidence>
<name>A0A1G5PIP7_9GAMM</name>
<dbReference type="InterPro" id="IPR000644">
    <property type="entry name" value="CBS_dom"/>
</dbReference>
<evidence type="ECO:0000313" key="6">
    <source>
        <dbReference type="Proteomes" id="UP000199648"/>
    </source>
</evidence>
<dbReference type="PROSITE" id="PS51371">
    <property type="entry name" value="CBS"/>
    <property type="match status" value="2"/>
</dbReference>
<dbReference type="InterPro" id="IPR014710">
    <property type="entry name" value="RmlC-like_jellyroll"/>
</dbReference>
<feature type="domain" description="CBS" evidence="4">
    <location>
        <begin position="223"/>
        <end position="279"/>
    </location>
</feature>
<dbReference type="InterPro" id="IPR018490">
    <property type="entry name" value="cNMP-bd_dom_sf"/>
</dbReference>